<keyword evidence="4" id="KW-0408">Iron</keyword>
<dbReference type="FunFam" id="3.10.20.30:FF:000020">
    <property type="entry name" value="Xanthine dehydrogenase iron-sulfur subunit"/>
    <property type="match status" value="1"/>
</dbReference>
<reference evidence="8" key="1">
    <citation type="submission" date="2015-12" db="EMBL/GenBank/DDBJ databases">
        <title>Complete genome sequences of two moderately thermophilic Paenibacillus species.</title>
        <authorList>
            <person name="Butler R.III."/>
            <person name="Wang J."/>
            <person name="Stark B.C."/>
            <person name="Pombert J.-F."/>
        </authorList>
    </citation>
    <scope>NUCLEOTIDE SEQUENCE [LARGE SCALE GENOMIC DNA]</scope>
    <source>
        <strain evidence="8">32O-Y</strain>
    </source>
</reference>
<dbReference type="AlphaFoldDB" id="A0A0U2UCI0"/>
<dbReference type="Pfam" id="PF00111">
    <property type="entry name" value="Fer2"/>
    <property type="match status" value="1"/>
</dbReference>
<dbReference type="Pfam" id="PF01799">
    <property type="entry name" value="Fer2_2"/>
    <property type="match status" value="1"/>
</dbReference>
<dbReference type="InterPro" id="IPR036884">
    <property type="entry name" value="2Fe-2S-bd_dom_sf"/>
</dbReference>
<evidence type="ECO:0000256" key="5">
    <source>
        <dbReference type="ARBA" id="ARBA00023014"/>
    </source>
</evidence>
<evidence type="ECO:0000313" key="8">
    <source>
        <dbReference type="Proteomes" id="UP000061660"/>
    </source>
</evidence>
<evidence type="ECO:0000256" key="2">
    <source>
        <dbReference type="ARBA" id="ARBA00022723"/>
    </source>
</evidence>
<dbReference type="InterPro" id="IPR012675">
    <property type="entry name" value="Beta-grasp_dom_sf"/>
</dbReference>
<dbReference type="KEGG" id="pnp:IJ22_36390"/>
<dbReference type="RefSeq" id="WP_062409770.1">
    <property type="nucleotide sequence ID" value="NZ_BJCS01000005.1"/>
</dbReference>
<keyword evidence="8" id="KW-1185">Reference proteome</keyword>
<accession>A0A0U2UCI0</accession>
<evidence type="ECO:0000256" key="4">
    <source>
        <dbReference type="ARBA" id="ARBA00023004"/>
    </source>
</evidence>
<dbReference type="FunFam" id="1.10.150.120:FF:000003">
    <property type="entry name" value="Carbon monoxide dehydrogenase, small subunit"/>
    <property type="match status" value="1"/>
</dbReference>
<keyword evidence="1" id="KW-0001">2Fe-2S</keyword>
<keyword evidence="5" id="KW-0411">Iron-sulfur</keyword>
<dbReference type="SUPFAM" id="SSF47741">
    <property type="entry name" value="CO dehydrogenase ISP C-domain like"/>
    <property type="match status" value="1"/>
</dbReference>
<name>A0A0U2UCI0_9BACL</name>
<proteinExistence type="predicted"/>
<dbReference type="InterPro" id="IPR001041">
    <property type="entry name" value="2Fe-2S_ferredoxin-type"/>
</dbReference>
<dbReference type="STRING" id="162209.IJ22_36390"/>
<dbReference type="GO" id="GO:0016491">
    <property type="term" value="F:oxidoreductase activity"/>
    <property type="evidence" value="ECO:0007669"/>
    <property type="project" value="UniProtKB-KW"/>
</dbReference>
<organism evidence="7 8">
    <name type="scientific">Paenibacillus naphthalenovorans</name>
    <dbReference type="NCBI Taxonomy" id="162209"/>
    <lineage>
        <taxon>Bacteria</taxon>
        <taxon>Bacillati</taxon>
        <taxon>Bacillota</taxon>
        <taxon>Bacilli</taxon>
        <taxon>Bacillales</taxon>
        <taxon>Paenibacillaceae</taxon>
        <taxon>Paenibacillus</taxon>
    </lineage>
</organism>
<dbReference type="PANTHER" id="PTHR44379">
    <property type="entry name" value="OXIDOREDUCTASE WITH IRON-SULFUR SUBUNIT"/>
    <property type="match status" value="1"/>
</dbReference>
<dbReference type="GO" id="GO:0046872">
    <property type="term" value="F:metal ion binding"/>
    <property type="evidence" value="ECO:0007669"/>
    <property type="project" value="UniProtKB-KW"/>
</dbReference>
<gene>
    <name evidence="7" type="ORF">IJ22_36390</name>
</gene>
<dbReference type="PATRIC" id="fig|162209.4.peg.3875"/>
<dbReference type="OrthoDB" id="9796880at2"/>
<evidence type="ECO:0000256" key="6">
    <source>
        <dbReference type="ARBA" id="ARBA00060707"/>
    </source>
</evidence>
<keyword evidence="2" id="KW-0479">Metal-binding</keyword>
<dbReference type="SUPFAM" id="SSF54292">
    <property type="entry name" value="2Fe-2S ferredoxin-like"/>
    <property type="match status" value="1"/>
</dbReference>
<reference evidence="7 8" key="2">
    <citation type="journal article" date="2016" name="Genome Announc.">
        <title>Complete Genome Sequences of Two Interactive Moderate Thermophiles, Paenibacillus napthalenovorans 32O-Y and Paenibacillus sp. 32O-W.</title>
        <authorList>
            <person name="Butler R.R.III."/>
            <person name="Wang J."/>
            <person name="Stark B.C."/>
            <person name="Pombert J.F."/>
        </authorList>
    </citation>
    <scope>NUCLEOTIDE SEQUENCE [LARGE SCALE GENOMIC DNA]</scope>
    <source>
        <strain evidence="7 8">32O-Y</strain>
    </source>
</reference>
<evidence type="ECO:0000313" key="7">
    <source>
        <dbReference type="EMBL" id="ALS23977.1"/>
    </source>
</evidence>
<evidence type="ECO:0000256" key="1">
    <source>
        <dbReference type="ARBA" id="ARBA00022714"/>
    </source>
</evidence>
<dbReference type="GO" id="GO:0051537">
    <property type="term" value="F:2 iron, 2 sulfur cluster binding"/>
    <property type="evidence" value="ECO:0007669"/>
    <property type="project" value="UniProtKB-KW"/>
</dbReference>
<dbReference type="InterPro" id="IPR051452">
    <property type="entry name" value="Diverse_Oxidoreductases"/>
</dbReference>
<dbReference type="Proteomes" id="UP000061660">
    <property type="component" value="Chromosome"/>
</dbReference>
<protein>
    <submittedName>
        <fullName evidence="7">Xanthine dehydrogenase</fullName>
    </submittedName>
</protein>
<keyword evidence="3" id="KW-0560">Oxidoreductase</keyword>
<dbReference type="PROSITE" id="PS51085">
    <property type="entry name" value="2FE2S_FER_2"/>
    <property type="match status" value="1"/>
</dbReference>
<dbReference type="Gene3D" id="1.10.150.120">
    <property type="entry name" value="[2Fe-2S]-binding domain"/>
    <property type="match status" value="1"/>
</dbReference>
<evidence type="ECO:0000256" key="3">
    <source>
        <dbReference type="ARBA" id="ARBA00023002"/>
    </source>
</evidence>
<dbReference type="InterPro" id="IPR002888">
    <property type="entry name" value="2Fe-2S-bd"/>
</dbReference>
<dbReference type="Gene3D" id="3.10.20.30">
    <property type="match status" value="1"/>
</dbReference>
<comment type="pathway">
    <text evidence="6">Alkaloid degradation; nicotine degradation.</text>
</comment>
<dbReference type="EMBL" id="CP013652">
    <property type="protein sequence ID" value="ALS23977.1"/>
    <property type="molecule type" value="Genomic_DNA"/>
</dbReference>
<sequence>MANSVQGVQTAGVDGTKTIQVRVNGRIVEKQVPIRMLLVDFLREELGFTGTHVGCSVEGRCGACTVVLNGEAIKSCLMLAVQAEGSNIMTVEGLGEADNLHPIQEGFWEKHGLQCGFCTPGMMMSAYNLLKVNPHPSDTEIREALVGNLCRCTGYQHIIEAVQYAADRLASMPKEQRDKLLAN</sequence>
<dbReference type="PANTHER" id="PTHR44379:SF5">
    <property type="entry name" value="OXIDOREDUCTASE WITH IRON-SULFUR SUBUNIT"/>
    <property type="match status" value="1"/>
</dbReference>
<dbReference type="InterPro" id="IPR036010">
    <property type="entry name" value="2Fe-2S_ferredoxin-like_sf"/>
</dbReference>